<dbReference type="InterPro" id="IPR011047">
    <property type="entry name" value="Quinoprotein_ADH-like_sf"/>
</dbReference>
<dbReference type="AlphaFoldDB" id="A0A8J8AYB8"/>
<dbReference type="Proteomes" id="UP000675747">
    <property type="component" value="Unassembled WGS sequence"/>
</dbReference>
<evidence type="ECO:0000313" key="5">
    <source>
        <dbReference type="Proteomes" id="UP000675747"/>
    </source>
</evidence>
<organism evidence="3">
    <name type="scientific">Coralloluteibacterium stylophorae</name>
    <dbReference type="NCBI Taxonomy" id="1776034"/>
    <lineage>
        <taxon>Bacteria</taxon>
        <taxon>Pseudomonadati</taxon>
        <taxon>Pseudomonadota</taxon>
        <taxon>Gammaproteobacteria</taxon>
        <taxon>Lysobacterales</taxon>
        <taxon>Lysobacteraceae</taxon>
        <taxon>Coralloluteibacterium</taxon>
    </lineage>
</organism>
<reference evidence="3" key="2">
    <citation type="submission" date="2021-04" db="EMBL/GenBank/DDBJ databases">
        <authorList>
            <person name="Karlyshev A.V."/>
        </authorList>
    </citation>
    <scope>NUCLEOTIDE SEQUENCE</scope>
    <source>
        <strain evidence="3">LMG 29479</strain>
    </source>
</reference>
<sequence>MHVRLPVAALAAALASLTAAASAAPFELEPLAVVGGQIADPVEIGGRVYLPMGRGLLVLERDLAGGGDAVGRSVGLARGRISGLVHVDGFLYATWRRADGRSGLATWSLADADAPALVSDQDAPAPYGFSTLTAIAAVDGALVLFDSDNGLLHGSLQVPSEPQLSATGIPAPPAGRVAVDGHFIRSFGKGWIGASLATLDASDPAMPYVADEMPVDGVTVFSTHFAAPWAIGAGAAFTVFDLSDPSGAIVQRSQVTDGPLATQAVLLGARAYTMGFDGLDVWNVADPDAPFVAAHADIDTLGTDAALAGDDDMLLFTRTDRAVRVDAAAPDAPVATAEVVLAGGTSAYDVALAGDRLLLVQNAYGLSVAEADTLAPVARWEADLPPSLQARAFEAMTVVGDIAYVSSWGSGLYALDIGDPDAPVQVDYEPFDFAAESVADDAGHLFVVRATNEPGIGVFDLDAAGLPAFRGFWPMSDNPLALAVDDGILYAPVSGTDGGFYAFDMRNPDAPVQLAHYTDDCAAPSDVVLEPARDRAYVACDQGVQVLDVSDPAQPVRVAAVPGEPWSGGRLALQDGLLWFADAAGLGAWDVRAEGAPVAVAHADLGGDAPVRLRVLADGRLAVPTGQAGLHLFAAPALPETPAIPLENGVLVRDLAGAAGDELLYRVDLPAGATRLRVLTAGGSGDVGLSIRRGAAPTDTEYDARSTRPGNNETVTVDAPAAGTWYVRVHGEKAFARLSLRASWTTP</sequence>
<feature type="domain" description="Peptidase C-terminal archaeal/bacterial" evidence="2">
    <location>
        <begin position="663"/>
        <end position="731"/>
    </location>
</feature>
<comment type="caution">
    <text evidence="3">The sequence shown here is derived from an EMBL/GenBank/DDBJ whole genome shotgun (WGS) entry which is preliminary data.</text>
</comment>
<keyword evidence="5" id="KW-1185">Reference proteome</keyword>
<dbReference type="SUPFAM" id="SSF50998">
    <property type="entry name" value="Quinoprotein alcohol dehydrogenase-like"/>
    <property type="match status" value="1"/>
</dbReference>
<keyword evidence="1" id="KW-0732">Signal</keyword>
<gene>
    <name evidence="3" type="ORF">KB893_00375</name>
    <name evidence="4" type="ORF">KB893_009380</name>
</gene>
<accession>A0A8J8AYB8</accession>
<dbReference type="EMBL" id="JAGQFT020000005">
    <property type="protein sequence ID" value="MBS7457344.1"/>
    <property type="molecule type" value="Genomic_DNA"/>
</dbReference>
<feature type="signal peptide" evidence="1">
    <location>
        <begin position="1"/>
        <end position="23"/>
    </location>
</feature>
<evidence type="ECO:0000313" key="3">
    <source>
        <dbReference type="EMBL" id="MBR0560978.1"/>
    </source>
</evidence>
<dbReference type="EMBL" id="JAGQFT010000001">
    <property type="protein sequence ID" value="MBR0560978.1"/>
    <property type="molecule type" value="Genomic_DNA"/>
</dbReference>
<feature type="chain" id="PRO_5042774412" evidence="1">
    <location>
        <begin position="24"/>
        <end position="747"/>
    </location>
</feature>
<evidence type="ECO:0000256" key="1">
    <source>
        <dbReference type="SAM" id="SignalP"/>
    </source>
</evidence>
<dbReference type="Pfam" id="PF04151">
    <property type="entry name" value="PPC"/>
    <property type="match status" value="1"/>
</dbReference>
<dbReference type="InterPro" id="IPR013211">
    <property type="entry name" value="LVIVD"/>
</dbReference>
<dbReference type="RefSeq" id="WP_211924944.1">
    <property type="nucleotide sequence ID" value="NZ_JAGQFT020000005.1"/>
</dbReference>
<dbReference type="InterPro" id="IPR007280">
    <property type="entry name" value="Peptidase_C_arc/bac"/>
</dbReference>
<dbReference type="Pfam" id="PF08309">
    <property type="entry name" value="LVIVD"/>
    <property type="match status" value="2"/>
</dbReference>
<protein>
    <submittedName>
        <fullName evidence="3">Pre-peptidase C-terminal domain-containing protein</fullName>
    </submittedName>
</protein>
<reference evidence="4 5" key="1">
    <citation type="journal article" date="2021" name="Microbiol. Resour. Announc.">
        <title>Draft Genome Sequence of Coralloluteibacterium stylophorae LMG 29479T.</title>
        <authorList>
            <person name="Karlyshev A.V."/>
            <person name="Kudryashova E.B."/>
            <person name="Ariskina E.V."/>
            <person name="Conroy A.P."/>
            <person name="Abidueva E.Y."/>
        </authorList>
    </citation>
    <scope>NUCLEOTIDE SEQUENCE [LARGE SCALE GENOMIC DNA]</scope>
    <source>
        <strain evidence="4 5">LMG 29479</strain>
    </source>
</reference>
<evidence type="ECO:0000259" key="2">
    <source>
        <dbReference type="Pfam" id="PF04151"/>
    </source>
</evidence>
<name>A0A8J8AYB8_9GAMM</name>
<proteinExistence type="predicted"/>
<evidence type="ECO:0000313" key="4">
    <source>
        <dbReference type="EMBL" id="MBS7457344.1"/>
    </source>
</evidence>
<dbReference type="Gene3D" id="2.60.120.380">
    <property type="match status" value="1"/>
</dbReference>